<feature type="compositionally biased region" description="Low complexity" evidence="7">
    <location>
        <begin position="106"/>
        <end position="122"/>
    </location>
</feature>
<dbReference type="GO" id="GO:0005886">
    <property type="term" value="C:plasma membrane"/>
    <property type="evidence" value="ECO:0007669"/>
    <property type="project" value="UniProtKB-SubCell"/>
</dbReference>
<keyword evidence="3" id="KW-0812">Transmembrane</keyword>
<proteinExistence type="predicted"/>
<dbReference type="EMBL" id="JANFVX010000023">
    <property type="protein sequence ID" value="MCW0346110.1"/>
    <property type="molecule type" value="Genomic_DNA"/>
</dbReference>
<feature type="region of interest" description="Disordered" evidence="7">
    <location>
        <begin position="103"/>
        <end position="122"/>
    </location>
</feature>
<keyword evidence="6" id="KW-0807">Transducer</keyword>
<evidence type="ECO:0000313" key="10">
    <source>
        <dbReference type="Proteomes" id="UP001208888"/>
    </source>
</evidence>
<reference evidence="9" key="1">
    <citation type="submission" date="2022-06" db="EMBL/GenBank/DDBJ databases">
        <title>Dynamics of rice microbiomes reveals core vertical transmitted seed endophytes.</title>
        <authorList>
            <person name="Liao K."/>
            <person name="Zhang X."/>
        </authorList>
    </citation>
    <scope>NUCLEOTIDE SEQUENCE</scope>
    <source>
        <strain evidence="9">JT1-17</strain>
    </source>
</reference>
<dbReference type="GO" id="GO:0006935">
    <property type="term" value="P:chemotaxis"/>
    <property type="evidence" value="ECO:0007669"/>
    <property type="project" value="InterPro"/>
</dbReference>
<sequence>MSLKKSSLLVLSFLLILFLISISVSIWLLARSNASLNAVNKEIRVVLSVIDPINHSRTLRVRLMEYMKEIENDGPQGSYSLDSVKSVAAKADAAFQAYLSAPCRPLSSGLSGLSRSGNSTLD</sequence>
<dbReference type="GO" id="GO:0007165">
    <property type="term" value="P:signal transduction"/>
    <property type="evidence" value="ECO:0007669"/>
    <property type="project" value="UniProtKB-KW"/>
</dbReference>
<accession>A0AAJ1FUJ8</accession>
<evidence type="ECO:0000256" key="4">
    <source>
        <dbReference type="ARBA" id="ARBA00022989"/>
    </source>
</evidence>
<organism evidence="9 10">
    <name type="scientific">Pantoea ananas</name>
    <name type="common">Erwinia uredovora</name>
    <dbReference type="NCBI Taxonomy" id="553"/>
    <lineage>
        <taxon>Bacteria</taxon>
        <taxon>Pseudomonadati</taxon>
        <taxon>Pseudomonadota</taxon>
        <taxon>Gammaproteobacteria</taxon>
        <taxon>Enterobacterales</taxon>
        <taxon>Erwiniaceae</taxon>
        <taxon>Pantoea</taxon>
    </lineage>
</organism>
<feature type="domain" description="Chemotaxis methyl-accepting receptor Tar-related ligand-binding" evidence="8">
    <location>
        <begin position="8"/>
        <end position="103"/>
    </location>
</feature>
<protein>
    <recommendedName>
        <fullName evidence="8">Chemotaxis methyl-accepting receptor Tar-related ligand-binding domain-containing protein</fullName>
    </recommendedName>
</protein>
<dbReference type="Proteomes" id="UP001208888">
    <property type="component" value="Unassembled WGS sequence"/>
</dbReference>
<keyword evidence="2" id="KW-1003">Cell membrane</keyword>
<dbReference type="Pfam" id="PF02203">
    <property type="entry name" value="TarH"/>
    <property type="match status" value="1"/>
</dbReference>
<evidence type="ECO:0000259" key="8">
    <source>
        <dbReference type="Pfam" id="PF02203"/>
    </source>
</evidence>
<evidence type="ECO:0000256" key="7">
    <source>
        <dbReference type="SAM" id="MobiDB-lite"/>
    </source>
</evidence>
<evidence type="ECO:0000256" key="6">
    <source>
        <dbReference type="ARBA" id="ARBA00023224"/>
    </source>
</evidence>
<evidence type="ECO:0000256" key="2">
    <source>
        <dbReference type="ARBA" id="ARBA00022475"/>
    </source>
</evidence>
<comment type="subcellular location">
    <subcellularLocation>
        <location evidence="1">Cell membrane</location>
    </subcellularLocation>
</comment>
<dbReference type="InterPro" id="IPR003122">
    <property type="entry name" value="Tar_rcpt_lig-bd"/>
</dbReference>
<evidence type="ECO:0000256" key="1">
    <source>
        <dbReference type="ARBA" id="ARBA00004236"/>
    </source>
</evidence>
<name>A0AAJ1FUJ8_PANAN</name>
<keyword evidence="5" id="KW-0472">Membrane</keyword>
<comment type="caution">
    <text evidence="9">The sequence shown here is derived from an EMBL/GenBank/DDBJ whole genome shotgun (WGS) entry which is preliminary data.</text>
</comment>
<evidence type="ECO:0000256" key="3">
    <source>
        <dbReference type="ARBA" id="ARBA00022692"/>
    </source>
</evidence>
<gene>
    <name evidence="9" type="ORF">NB703_004203</name>
</gene>
<evidence type="ECO:0000256" key="5">
    <source>
        <dbReference type="ARBA" id="ARBA00023136"/>
    </source>
</evidence>
<evidence type="ECO:0000313" key="9">
    <source>
        <dbReference type="EMBL" id="MCW0346110.1"/>
    </source>
</evidence>
<dbReference type="AlphaFoldDB" id="A0AAJ1FUJ8"/>
<keyword evidence="4" id="KW-1133">Transmembrane helix</keyword>